<evidence type="ECO:0000256" key="6">
    <source>
        <dbReference type="SAM" id="Phobius"/>
    </source>
</evidence>
<proteinExistence type="predicted"/>
<dbReference type="PANTHER" id="PTHR43370:SF2">
    <property type="entry name" value="ABC TRANSPORTER PERMEASE PROTEIN"/>
    <property type="match status" value="1"/>
</dbReference>
<keyword evidence="4 6" id="KW-1133">Transmembrane helix</keyword>
<feature type="transmembrane region" description="Helical" evidence="6">
    <location>
        <begin position="272"/>
        <end position="290"/>
    </location>
</feature>
<evidence type="ECO:0000313" key="7">
    <source>
        <dbReference type="EMBL" id="CAA9575962.1"/>
    </source>
</evidence>
<dbReference type="EMBL" id="CADCWK010000381">
    <property type="protein sequence ID" value="CAA9575962.1"/>
    <property type="molecule type" value="Genomic_DNA"/>
</dbReference>
<name>A0A6J4VGV2_9BACT</name>
<keyword evidence="5 6" id="KW-0472">Membrane</keyword>
<feature type="transmembrane region" description="Helical" evidence="6">
    <location>
        <begin position="63"/>
        <end position="85"/>
    </location>
</feature>
<evidence type="ECO:0000256" key="5">
    <source>
        <dbReference type="ARBA" id="ARBA00023136"/>
    </source>
</evidence>
<keyword evidence="3 6" id="KW-0812">Transmembrane</keyword>
<feature type="transmembrane region" description="Helical" evidence="6">
    <location>
        <begin position="6"/>
        <end position="24"/>
    </location>
</feature>
<dbReference type="AlphaFoldDB" id="A0A6J4VGV2"/>
<evidence type="ECO:0000256" key="1">
    <source>
        <dbReference type="ARBA" id="ARBA00004651"/>
    </source>
</evidence>
<feature type="transmembrane region" description="Helical" evidence="6">
    <location>
        <begin position="219"/>
        <end position="239"/>
    </location>
</feature>
<reference evidence="7" key="1">
    <citation type="submission" date="2020-02" db="EMBL/GenBank/DDBJ databases">
        <authorList>
            <person name="Meier V. D."/>
        </authorList>
    </citation>
    <scope>NUCLEOTIDE SEQUENCE</scope>
    <source>
        <strain evidence="7">AVDCRST_MAG33</strain>
    </source>
</reference>
<comment type="subcellular location">
    <subcellularLocation>
        <location evidence="1">Cell membrane</location>
        <topology evidence="1">Multi-pass membrane protein</topology>
    </subcellularLocation>
</comment>
<evidence type="ECO:0000256" key="4">
    <source>
        <dbReference type="ARBA" id="ARBA00022989"/>
    </source>
</evidence>
<evidence type="ECO:0000256" key="3">
    <source>
        <dbReference type="ARBA" id="ARBA00022692"/>
    </source>
</evidence>
<dbReference type="InterPro" id="IPR001851">
    <property type="entry name" value="ABC_transp_permease"/>
</dbReference>
<dbReference type="GO" id="GO:0005886">
    <property type="term" value="C:plasma membrane"/>
    <property type="evidence" value="ECO:0007669"/>
    <property type="project" value="UniProtKB-SubCell"/>
</dbReference>
<gene>
    <name evidence="7" type="ORF">AVDCRST_MAG33-3054</name>
</gene>
<dbReference type="PANTHER" id="PTHR43370">
    <property type="entry name" value="SUGAR ABC TRANSPORTER INTEGRAL MEMBRANE PROTEIN-RELATED"/>
    <property type="match status" value="1"/>
</dbReference>
<evidence type="ECO:0000256" key="2">
    <source>
        <dbReference type="ARBA" id="ARBA00022475"/>
    </source>
</evidence>
<accession>A0A6J4VGV2</accession>
<protein>
    <submittedName>
        <fullName evidence="7">Deoxyribose-specific ABC transporter, permease protein</fullName>
    </submittedName>
</protein>
<keyword evidence="2" id="KW-1003">Cell membrane</keyword>
<feature type="transmembrane region" description="Helical" evidence="6">
    <location>
        <begin position="191"/>
        <end position="213"/>
    </location>
</feature>
<feature type="transmembrane region" description="Helical" evidence="6">
    <location>
        <begin position="148"/>
        <end position="164"/>
    </location>
</feature>
<dbReference type="CDD" id="cd06580">
    <property type="entry name" value="TM_PBP1_transp_TpRbsC_like"/>
    <property type="match status" value="1"/>
</dbReference>
<feature type="transmembrane region" description="Helical" evidence="6">
    <location>
        <begin position="92"/>
        <end position="110"/>
    </location>
</feature>
<dbReference type="GO" id="GO:0022857">
    <property type="term" value="F:transmembrane transporter activity"/>
    <property type="evidence" value="ECO:0007669"/>
    <property type="project" value="InterPro"/>
</dbReference>
<sequence length="313" mass="31727">MEIDLVATTILTAAILAAVPLMLAATGEAIGERAGVLNLGIEGTMLLAGFGAFRVTLSTGSLALGLLAGLAVGLIVGVSFGLVVAVARADQVLVGIGLTLAGTGLSTFLFREAFGSEQPLLAVGGGRPFDALADRVPVVGPVLLGQPWFVYLAVVLVLLADVVLRRTTFGLRVRAVGAAPFAVDAAGLDVAAIRVATTTIAGALSGLAGASLVLVQLGFFRPGITVGVGFIAVAIAILGGLTPWRIAIAALLFGVLAGLSPGLQVARVPVSVEFLQLLPYLGVVLALLLARHRLPLPAALGRPYRRGAVRNDV</sequence>
<dbReference type="Pfam" id="PF02653">
    <property type="entry name" value="BPD_transp_2"/>
    <property type="match status" value="1"/>
</dbReference>
<organism evidence="7">
    <name type="scientific">uncultured Thermomicrobiales bacterium</name>
    <dbReference type="NCBI Taxonomy" id="1645740"/>
    <lineage>
        <taxon>Bacteria</taxon>
        <taxon>Pseudomonadati</taxon>
        <taxon>Thermomicrobiota</taxon>
        <taxon>Thermomicrobia</taxon>
        <taxon>Thermomicrobiales</taxon>
        <taxon>environmental samples</taxon>
    </lineage>
</organism>
<feature type="transmembrane region" description="Helical" evidence="6">
    <location>
        <begin position="36"/>
        <end position="57"/>
    </location>
</feature>